<feature type="transmembrane region" description="Helical" evidence="4">
    <location>
        <begin position="106"/>
        <end position="125"/>
    </location>
</feature>
<dbReference type="SUPFAM" id="SSF55874">
    <property type="entry name" value="ATPase domain of HSP90 chaperone/DNA topoisomerase II/histidine kinase"/>
    <property type="match status" value="1"/>
</dbReference>
<dbReference type="PANTHER" id="PTHR24421:SF63">
    <property type="entry name" value="SENSOR HISTIDINE KINASE DESK"/>
    <property type="match status" value="1"/>
</dbReference>
<comment type="caution">
    <text evidence="7">The sequence shown here is derived from an EMBL/GenBank/DDBJ whole genome shotgun (WGS) entry which is preliminary data.</text>
</comment>
<keyword evidence="4" id="KW-1133">Transmembrane helix</keyword>
<protein>
    <submittedName>
        <fullName evidence="7">Sensor histidine kinase</fullName>
    </submittedName>
</protein>
<gene>
    <name evidence="7" type="ORF">GTP23_03085</name>
</gene>
<keyword evidence="4" id="KW-0472">Membrane</keyword>
<organism evidence="7 8">
    <name type="scientific">Duganella fentianensis</name>
    <dbReference type="NCBI Taxonomy" id="2692177"/>
    <lineage>
        <taxon>Bacteria</taxon>
        <taxon>Pseudomonadati</taxon>
        <taxon>Pseudomonadota</taxon>
        <taxon>Betaproteobacteria</taxon>
        <taxon>Burkholderiales</taxon>
        <taxon>Oxalobacteraceae</taxon>
        <taxon>Telluria group</taxon>
        <taxon>Duganella</taxon>
    </lineage>
</organism>
<keyword evidence="1" id="KW-0808">Transferase</keyword>
<dbReference type="EMBL" id="WWCL01000001">
    <property type="protein sequence ID" value="MYN44051.1"/>
    <property type="molecule type" value="Genomic_DNA"/>
</dbReference>
<dbReference type="Proteomes" id="UP000444316">
    <property type="component" value="Unassembled WGS sequence"/>
</dbReference>
<accession>A0A845HWZ6</accession>
<feature type="transmembrane region" description="Helical" evidence="4">
    <location>
        <begin position="131"/>
        <end position="153"/>
    </location>
</feature>
<dbReference type="GO" id="GO:0000155">
    <property type="term" value="F:phosphorelay sensor kinase activity"/>
    <property type="evidence" value="ECO:0007669"/>
    <property type="project" value="InterPro"/>
</dbReference>
<dbReference type="Pfam" id="PF07730">
    <property type="entry name" value="HisKA_3"/>
    <property type="match status" value="1"/>
</dbReference>
<evidence type="ECO:0000256" key="2">
    <source>
        <dbReference type="ARBA" id="ARBA00022777"/>
    </source>
</evidence>
<feature type="domain" description="Signal transduction histidine kinase subgroup 3 dimerisation and phosphoacceptor" evidence="6">
    <location>
        <begin position="174"/>
        <end position="239"/>
    </location>
</feature>
<evidence type="ECO:0000256" key="1">
    <source>
        <dbReference type="ARBA" id="ARBA00022679"/>
    </source>
</evidence>
<keyword evidence="2 7" id="KW-0418">Kinase</keyword>
<keyword evidence="8" id="KW-1185">Reference proteome</keyword>
<evidence type="ECO:0000256" key="4">
    <source>
        <dbReference type="SAM" id="Phobius"/>
    </source>
</evidence>
<evidence type="ECO:0000259" key="6">
    <source>
        <dbReference type="Pfam" id="PF07730"/>
    </source>
</evidence>
<reference evidence="7" key="1">
    <citation type="submission" date="2019-12" db="EMBL/GenBank/DDBJ databases">
        <title>Novel species isolated from a subtropical stream in China.</title>
        <authorList>
            <person name="Lu H."/>
        </authorList>
    </citation>
    <scope>NUCLEOTIDE SEQUENCE [LARGE SCALE GENOMIC DNA]</scope>
    <source>
        <strain evidence="7">FT93W</strain>
    </source>
</reference>
<evidence type="ECO:0000313" key="8">
    <source>
        <dbReference type="Proteomes" id="UP000444316"/>
    </source>
</evidence>
<proteinExistence type="predicted"/>
<dbReference type="GO" id="GO:0016020">
    <property type="term" value="C:membrane"/>
    <property type="evidence" value="ECO:0007669"/>
    <property type="project" value="InterPro"/>
</dbReference>
<keyword evidence="4" id="KW-0812">Transmembrane</keyword>
<dbReference type="InterPro" id="IPR050482">
    <property type="entry name" value="Sensor_HK_TwoCompSys"/>
</dbReference>
<evidence type="ECO:0000256" key="3">
    <source>
        <dbReference type="ARBA" id="ARBA00023012"/>
    </source>
</evidence>
<feature type="transmembrane region" description="Helical" evidence="4">
    <location>
        <begin position="66"/>
        <end position="94"/>
    </location>
</feature>
<dbReference type="Pfam" id="PF02518">
    <property type="entry name" value="HATPase_c"/>
    <property type="match status" value="1"/>
</dbReference>
<name>A0A845HWZ6_9BURK</name>
<dbReference type="Gene3D" id="3.30.565.10">
    <property type="entry name" value="Histidine kinase-like ATPase, C-terminal domain"/>
    <property type="match status" value="1"/>
</dbReference>
<dbReference type="InterPro" id="IPR036890">
    <property type="entry name" value="HATPase_C_sf"/>
</dbReference>
<dbReference type="CDD" id="cd16917">
    <property type="entry name" value="HATPase_UhpB-NarQ-NarX-like"/>
    <property type="match status" value="1"/>
</dbReference>
<evidence type="ECO:0000259" key="5">
    <source>
        <dbReference type="Pfam" id="PF02518"/>
    </source>
</evidence>
<dbReference type="AlphaFoldDB" id="A0A845HWZ6"/>
<evidence type="ECO:0000313" key="7">
    <source>
        <dbReference type="EMBL" id="MYN44051.1"/>
    </source>
</evidence>
<dbReference type="InterPro" id="IPR003594">
    <property type="entry name" value="HATPase_dom"/>
</dbReference>
<feature type="transmembrane region" description="Helical" evidence="4">
    <location>
        <begin position="41"/>
        <end position="60"/>
    </location>
</feature>
<dbReference type="InterPro" id="IPR011712">
    <property type="entry name" value="Sig_transdc_His_kin_sub3_dim/P"/>
</dbReference>
<dbReference type="PANTHER" id="PTHR24421">
    <property type="entry name" value="NITRATE/NITRITE SENSOR PROTEIN NARX-RELATED"/>
    <property type="match status" value="1"/>
</dbReference>
<sequence>MRGWRAAWVPPAMGKAPYVWTFSLLFMVWKYYFIPPTVLELVLLLVSVPLFLLIYFNSLWHNNLAVVPHLLGVVLIGLLWAPWNPGASCFFIFASSMCARFERGRHAYAAIVLVVASAVLAGHVLQLKQSFMLPVLIFGLPIGIASVMEGKVWRSREQLLRKQEEVAYLARIAERERISRDMHDLLGHTLSLITLKAELAGKLLERDVAACRNEIRDIEQSARTALSEVRAAVSGMRQSGFAHELAIARATLAAAQIGLREQLASCEMPAVAENVLALALREAVTNILRHGQATECMVNLQLAGAMLTLQVRDNGRSLADGSMPEFGNGLRGMQERVAALGGRLLLRVERGVTLEVALPVGGVGL</sequence>
<dbReference type="GO" id="GO:0046983">
    <property type="term" value="F:protein dimerization activity"/>
    <property type="evidence" value="ECO:0007669"/>
    <property type="project" value="InterPro"/>
</dbReference>
<dbReference type="Gene3D" id="1.20.5.1930">
    <property type="match status" value="1"/>
</dbReference>
<keyword evidence="3" id="KW-0902">Two-component regulatory system</keyword>
<feature type="domain" description="Histidine kinase/HSP90-like ATPase" evidence="5">
    <location>
        <begin position="275"/>
        <end position="360"/>
    </location>
</feature>